<dbReference type="GO" id="GO:0045944">
    <property type="term" value="P:positive regulation of transcription by RNA polymerase II"/>
    <property type="evidence" value="ECO:0007669"/>
    <property type="project" value="InterPro"/>
</dbReference>
<keyword evidence="3" id="KW-0238">DNA-binding</keyword>
<dbReference type="SUPFAM" id="SSF55455">
    <property type="entry name" value="SRF-like"/>
    <property type="match status" value="1"/>
</dbReference>
<dbReference type="PROSITE" id="PS50066">
    <property type="entry name" value="MADS_BOX_2"/>
    <property type="match status" value="1"/>
</dbReference>
<evidence type="ECO:0000259" key="6">
    <source>
        <dbReference type="PROSITE" id="PS50066"/>
    </source>
</evidence>
<keyword evidence="4" id="KW-0804">Transcription</keyword>
<dbReference type="InterPro" id="IPR036879">
    <property type="entry name" value="TF_MADSbox_sf"/>
</dbReference>
<accession>A0A2Z7CGM7</accession>
<dbReference type="PANTHER" id="PTHR11945:SF387">
    <property type="entry name" value="AGAMOUS-LIKE MADS-BOX PROTEIN AGL80"/>
    <property type="match status" value="1"/>
</dbReference>
<evidence type="ECO:0000313" key="7">
    <source>
        <dbReference type="EMBL" id="KZV46180.1"/>
    </source>
</evidence>
<dbReference type="EMBL" id="KQ995695">
    <property type="protein sequence ID" value="KZV46180.1"/>
    <property type="molecule type" value="Genomic_DNA"/>
</dbReference>
<dbReference type="GO" id="GO:0000981">
    <property type="term" value="F:DNA-binding transcription factor activity, RNA polymerase II-specific"/>
    <property type="evidence" value="ECO:0007669"/>
    <property type="project" value="InterPro"/>
</dbReference>
<name>A0A2Z7CGM7_9LAMI</name>
<dbReference type="GO" id="GO:0000978">
    <property type="term" value="F:RNA polymerase II cis-regulatory region sequence-specific DNA binding"/>
    <property type="evidence" value="ECO:0007669"/>
    <property type="project" value="TreeGrafter"/>
</dbReference>
<evidence type="ECO:0000256" key="4">
    <source>
        <dbReference type="ARBA" id="ARBA00023163"/>
    </source>
</evidence>
<dbReference type="Pfam" id="PF00319">
    <property type="entry name" value="SRF-TF"/>
    <property type="match status" value="1"/>
</dbReference>
<evidence type="ECO:0000256" key="2">
    <source>
        <dbReference type="ARBA" id="ARBA00023015"/>
    </source>
</evidence>
<comment type="subcellular location">
    <subcellularLocation>
        <location evidence="1">Nucleus</location>
    </subcellularLocation>
</comment>
<protein>
    <recommendedName>
        <fullName evidence="6">MADS-box domain-containing protein</fullName>
    </recommendedName>
</protein>
<reference evidence="7 8" key="1">
    <citation type="journal article" date="2015" name="Proc. Natl. Acad. Sci. U.S.A.">
        <title>The resurrection genome of Boea hygrometrica: A blueprint for survival of dehydration.</title>
        <authorList>
            <person name="Xiao L."/>
            <person name="Yang G."/>
            <person name="Zhang L."/>
            <person name="Yang X."/>
            <person name="Zhao S."/>
            <person name="Ji Z."/>
            <person name="Zhou Q."/>
            <person name="Hu M."/>
            <person name="Wang Y."/>
            <person name="Chen M."/>
            <person name="Xu Y."/>
            <person name="Jin H."/>
            <person name="Xiao X."/>
            <person name="Hu G."/>
            <person name="Bao F."/>
            <person name="Hu Y."/>
            <person name="Wan P."/>
            <person name="Li L."/>
            <person name="Deng X."/>
            <person name="Kuang T."/>
            <person name="Xiang C."/>
            <person name="Zhu J.K."/>
            <person name="Oliver M.J."/>
            <person name="He Y."/>
        </authorList>
    </citation>
    <scope>NUCLEOTIDE SEQUENCE [LARGE SCALE GENOMIC DNA]</scope>
    <source>
        <strain evidence="8">cv. XS01</strain>
    </source>
</reference>
<evidence type="ECO:0000313" key="8">
    <source>
        <dbReference type="Proteomes" id="UP000250235"/>
    </source>
</evidence>
<organism evidence="7 8">
    <name type="scientific">Dorcoceras hygrometricum</name>
    <dbReference type="NCBI Taxonomy" id="472368"/>
    <lineage>
        <taxon>Eukaryota</taxon>
        <taxon>Viridiplantae</taxon>
        <taxon>Streptophyta</taxon>
        <taxon>Embryophyta</taxon>
        <taxon>Tracheophyta</taxon>
        <taxon>Spermatophyta</taxon>
        <taxon>Magnoliopsida</taxon>
        <taxon>eudicotyledons</taxon>
        <taxon>Gunneridae</taxon>
        <taxon>Pentapetalae</taxon>
        <taxon>asterids</taxon>
        <taxon>lamiids</taxon>
        <taxon>Lamiales</taxon>
        <taxon>Gesneriaceae</taxon>
        <taxon>Didymocarpoideae</taxon>
        <taxon>Trichosporeae</taxon>
        <taxon>Loxocarpinae</taxon>
        <taxon>Dorcoceras</taxon>
    </lineage>
</organism>
<proteinExistence type="predicted"/>
<dbReference type="PANTHER" id="PTHR11945">
    <property type="entry name" value="MADS BOX PROTEIN"/>
    <property type="match status" value="1"/>
</dbReference>
<dbReference type="GO" id="GO:0046983">
    <property type="term" value="F:protein dimerization activity"/>
    <property type="evidence" value="ECO:0007669"/>
    <property type="project" value="InterPro"/>
</dbReference>
<dbReference type="SMART" id="SM00432">
    <property type="entry name" value="MADS"/>
    <property type="match status" value="1"/>
</dbReference>
<dbReference type="PRINTS" id="PR00404">
    <property type="entry name" value="MADSDOMAIN"/>
</dbReference>
<keyword evidence="5" id="KW-0539">Nucleus</keyword>
<evidence type="ECO:0000256" key="5">
    <source>
        <dbReference type="ARBA" id="ARBA00023242"/>
    </source>
</evidence>
<dbReference type="InterPro" id="IPR033897">
    <property type="entry name" value="SRF-like_MADS-box"/>
</dbReference>
<dbReference type="AlphaFoldDB" id="A0A2Z7CGM7"/>
<dbReference type="GO" id="GO:0005634">
    <property type="term" value="C:nucleus"/>
    <property type="evidence" value="ECO:0007669"/>
    <property type="project" value="UniProtKB-SubCell"/>
</dbReference>
<dbReference type="Proteomes" id="UP000250235">
    <property type="component" value="Unassembled WGS sequence"/>
</dbReference>
<evidence type="ECO:0000256" key="1">
    <source>
        <dbReference type="ARBA" id="ARBA00004123"/>
    </source>
</evidence>
<keyword evidence="8" id="KW-1185">Reference proteome</keyword>
<dbReference type="OrthoDB" id="901967at2759"/>
<gene>
    <name evidence="7" type="ORF">F511_15190</name>
</gene>
<keyword evidence="2" id="KW-0805">Transcription regulation</keyword>
<dbReference type="CDD" id="cd00266">
    <property type="entry name" value="MADS_SRF_like"/>
    <property type="match status" value="1"/>
</dbReference>
<dbReference type="InterPro" id="IPR002100">
    <property type="entry name" value="TF_MADSbox"/>
</dbReference>
<dbReference type="Gene3D" id="3.40.1810.10">
    <property type="entry name" value="Transcription factor, MADS-box"/>
    <property type="match status" value="1"/>
</dbReference>
<evidence type="ECO:0000256" key="3">
    <source>
        <dbReference type="ARBA" id="ARBA00023125"/>
    </source>
</evidence>
<feature type="domain" description="MADS-box" evidence="6">
    <location>
        <begin position="1"/>
        <end position="50"/>
    </location>
</feature>
<sequence>MARKKITIAYLSNRSERKASFKKRNKGLMKKVGELSTLCGVDACAITYSEFQLQPEVWPSPPEARRVLERFMEQPDLERNQFMQTQMSLTRQLIEKTRNKLRRQQTENKRKELTIFMFQCIEGNTDIGKLDVRDRVEMNIVIDDVLREITERMEQLKASGKGPSSAYGEGTSVVAAAAKGTGEVPAQPEFVEVSEDPPGFSYLNILMIPIDGVADFAWNNMQEP</sequence>